<sequence length="876" mass="101393">MIFRNKKNNGRKYKFRDLKVYASTEWLAEGKKKYRKVFENSEATYLYAELSFYNKLFDDEEWDADIRLKCFRFVETGKEELCDLDIHQKVSVDHNIIYIREGWGHEEPGYFWKRGDYLWEAYIDEEFVGSTRFYVEDGGPVSQNFNPYFDIDTIKLYEGSNEGVRPEDRTFLKKFNASDTRYIWAEFILDNLQDRPWFCELIFNFYNEAGLLKGTTAELKQIKSEEDTITIITGWGSDSKGTWYEDKYTLEVIFMDRLIAVVPFECGTENVPGAVQILTGEETSLKTAPEPEEIQEVESLESIMDQLKELVGLKDIKNKINDYLEYLEFLKLRKEKGFDENERINLHSVFTGNPGTGKTTIAKLLGKIYHKMGFLSRGNITEVGRAELIGQYIGQTAPKVKDVIESARGGVLFIDEAYALVRNEEDDKDYGHEVVEVLVKEMSDGEGDIAIFVAGYPKEMDVFLNSNPGLKSRFNMFYDFPDYLPQELISIADLIVKKREVVLTPKARKFLDKKLTDFYRNRDRSFGNARLVASIVDEAKMSMGLRVMRDRHLSEVTNEMLQTIELQDLQKVFKEKKQGTPKIGIDEASLTEALSELNTLVGLRSVKNEIHELVKLVKFYLETGKDVLNKFSLHTVFKGNPGTGKTTVARVLAKIYKALGILERGHLVECSRQELVAGFVGQTAIKTKELIDRAHGGVLFIDEAYSLFSSHGGHDYGKEAIEVLLKEMEDKRGEFIVVVAGYTEPMEKFLEMNPGFKSRFDKELFFEDFTEKELYDICTYMLSEEELVLDTKAEKHLQDYLKFLFMHRDKFFGNGRAMRKIVSKTVKNQHLRMASLKPEERSEQMLQEVTYEDIKEFDNNREELLRSQKTIGFKIY</sequence>
<dbReference type="PANTHER" id="PTHR43392:SF2">
    <property type="entry name" value="AAA-TYPE ATPASE FAMILY PROTEIN _ ANKYRIN REPEAT FAMILY PROTEIN"/>
    <property type="match status" value="1"/>
</dbReference>
<evidence type="ECO:0000256" key="1">
    <source>
        <dbReference type="ARBA" id="ARBA00010378"/>
    </source>
</evidence>
<dbReference type="PANTHER" id="PTHR43392">
    <property type="entry name" value="AAA-TYPE ATPASE FAMILY PROTEIN / ANKYRIN REPEAT FAMILY PROTEIN"/>
    <property type="match status" value="1"/>
</dbReference>
<accession>A0AAW9S2L8</accession>
<dbReference type="GO" id="GO:0005524">
    <property type="term" value="F:ATP binding"/>
    <property type="evidence" value="ECO:0007669"/>
    <property type="project" value="UniProtKB-KW"/>
</dbReference>
<dbReference type="RefSeq" id="WP_346819403.1">
    <property type="nucleotide sequence ID" value="NZ_JBDKWZ010000001.1"/>
</dbReference>
<keyword evidence="6" id="KW-1185">Reference proteome</keyword>
<evidence type="ECO:0000313" key="5">
    <source>
        <dbReference type="EMBL" id="MEN7546619.1"/>
    </source>
</evidence>
<feature type="domain" description="AAA+ ATPase" evidence="4">
    <location>
        <begin position="631"/>
        <end position="770"/>
    </location>
</feature>
<dbReference type="Pfam" id="PF17866">
    <property type="entry name" value="AAA_lid_6"/>
    <property type="match status" value="2"/>
</dbReference>
<evidence type="ECO:0000256" key="3">
    <source>
        <dbReference type="ARBA" id="ARBA00022840"/>
    </source>
</evidence>
<dbReference type="InterPro" id="IPR003959">
    <property type="entry name" value="ATPase_AAA_core"/>
</dbReference>
<dbReference type="AlphaFoldDB" id="A0AAW9S2L8"/>
<name>A0AAW9S2L8_9BACT</name>
<keyword evidence="3" id="KW-0067">ATP-binding</keyword>
<comment type="similarity">
    <text evidence="1">Belongs to the CbxX/CfxQ family.</text>
</comment>
<dbReference type="InterPro" id="IPR000641">
    <property type="entry name" value="CbxX/CfxQ"/>
</dbReference>
<feature type="domain" description="AAA+ ATPase" evidence="4">
    <location>
        <begin position="344"/>
        <end position="482"/>
    </location>
</feature>
<dbReference type="Proteomes" id="UP001403385">
    <property type="component" value="Unassembled WGS sequence"/>
</dbReference>
<keyword evidence="2" id="KW-0547">Nucleotide-binding</keyword>
<proteinExistence type="inferred from homology"/>
<evidence type="ECO:0000259" key="4">
    <source>
        <dbReference type="SMART" id="SM00382"/>
    </source>
</evidence>
<gene>
    <name evidence="5" type="ORF">AAG747_01790</name>
</gene>
<evidence type="ECO:0000256" key="2">
    <source>
        <dbReference type="ARBA" id="ARBA00022741"/>
    </source>
</evidence>
<dbReference type="Gene3D" id="1.10.8.60">
    <property type="match status" value="2"/>
</dbReference>
<dbReference type="EMBL" id="JBDKWZ010000001">
    <property type="protein sequence ID" value="MEN7546619.1"/>
    <property type="molecule type" value="Genomic_DNA"/>
</dbReference>
<dbReference type="InterPro" id="IPR003593">
    <property type="entry name" value="AAA+_ATPase"/>
</dbReference>
<reference evidence="5 6" key="1">
    <citation type="submission" date="2024-04" db="EMBL/GenBank/DDBJ databases">
        <title>Novel genus in family Flammeovirgaceae.</title>
        <authorList>
            <person name="Nguyen T.H."/>
            <person name="Vuong T.Q."/>
            <person name="Le H."/>
            <person name="Kim S.-G."/>
        </authorList>
    </citation>
    <scope>NUCLEOTIDE SEQUENCE [LARGE SCALE GENOMIC DNA]</scope>
    <source>
        <strain evidence="5 6">JCM 23209</strain>
    </source>
</reference>
<dbReference type="PRINTS" id="PR00819">
    <property type="entry name" value="CBXCFQXSUPER"/>
</dbReference>
<dbReference type="Pfam" id="PF00004">
    <property type="entry name" value="AAA"/>
    <property type="match status" value="2"/>
</dbReference>
<dbReference type="InterPro" id="IPR050773">
    <property type="entry name" value="CbxX/CfxQ_RuBisCO_ESX"/>
</dbReference>
<dbReference type="SUPFAM" id="SSF52540">
    <property type="entry name" value="P-loop containing nucleoside triphosphate hydrolases"/>
    <property type="match status" value="2"/>
</dbReference>
<protein>
    <submittedName>
        <fullName evidence="5">AAA family ATPase</fullName>
    </submittedName>
</protein>
<organism evidence="5 6">
    <name type="scientific">Rapidithrix thailandica</name>
    <dbReference type="NCBI Taxonomy" id="413964"/>
    <lineage>
        <taxon>Bacteria</taxon>
        <taxon>Pseudomonadati</taxon>
        <taxon>Bacteroidota</taxon>
        <taxon>Cytophagia</taxon>
        <taxon>Cytophagales</taxon>
        <taxon>Flammeovirgaceae</taxon>
        <taxon>Rapidithrix</taxon>
    </lineage>
</organism>
<comment type="caution">
    <text evidence="5">The sequence shown here is derived from an EMBL/GenBank/DDBJ whole genome shotgun (WGS) entry which is preliminary data.</text>
</comment>
<dbReference type="SMART" id="SM00382">
    <property type="entry name" value="AAA"/>
    <property type="match status" value="2"/>
</dbReference>
<evidence type="ECO:0000313" key="6">
    <source>
        <dbReference type="Proteomes" id="UP001403385"/>
    </source>
</evidence>
<dbReference type="InterPro" id="IPR041627">
    <property type="entry name" value="AAA_lid_6"/>
</dbReference>
<dbReference type="FunFam" id="3.40.50.300:FF:000216">
    <property type="entry name" value="Type VII secretion ATPase EccA"/>
    <property type="match status" value="2"/>
</dbReference>
<dbReference type="InterPro" id="IPR027417">
    <property type="entry name" value="P-loop_NTPase"/>
</dbReference>
<dbReference type="GO" id="GO:0016887">
    <property type="term" value="F:ATP hydrolysis activity"/>
    <property type="evidence" value="ECO:0007669"/>
    <property type="project" value="InterPro"/>
</dbReference>
<dbReference type="Gene3D" id="3.40.50.300">
    <property type="entry name" value="P-loop containing nucleotide triphosphate hydrolases"/>
    <property type="match status" value="2"/>
</dbReference>